<evidence type="ECO:0000313" key="3">
    <source>
        <dbReference type="Proteomes" id="UP000503313"/>
    </source>
</evidence>
<evidence type="ECO:0000313" key="2">
    <source>
        <dbReference type="EMBL" id="QKF77850.1"/>
    </source>
</evidence>
<name>A0AAE7BE86_9BACT</name>
<accession>A0AAE7BE86</accession>
<gene>
    <name evidence="1" type="ORF">ADFLV_1274</name>
    <name evidence="2" type="ORF">ADFLV_1832</name>
</gene>
<protein>
    <submittedName>
        <fullName evidence="2">Uncharacterized protein</fullName>
    </submittedName>
</protein>
<dbReference type="AlphaFoldDB" id="A0AAE7BE86"/>
<dbReference type="RefSeq" id="WP_129012102.1">
    <property type="nucleotide sequence ID" value="NZ_CP053835.1"/>
</dbReference>
<evidence type="ECO:0000313" key="1">
    <source>
        <dbReference type="EMBL" id="QKF77306.1"/>
    </source>
</evidence>
<dbReference type="Proteomes" id="UP000503313">
    <property type="component" value="Chromosome"/>
</dbReference>
<dbReference type="KEGG" id="adz:ADFLV_1274"/>
<dbReference type="KEGG" id="adz:ADFLV_1832"/>
<dbReference type="EMBL" id="CP053835">
    <property type="protein sequence ID" value="QKF77850.1"/>
    <property type="molecule type" value="Genomic_DNA"/>
</dbReference>
<keyword evidence="3" id="KW-1185">Reference proteome</keyword>
<dbReference type="EMBL" id="CP053835">
    <property type="protein sequence ID" value="QKF77306.1"/>
    <property type="molecule type" value="Genomic_DNA"/>
</dbReference>
<reference evidence="2 3" key="1">
    <citation type="submission" date="2020-05" db="EMBL/GenBank/DDBJ databases">
        <title>Complete genome sequencing of Campylobacter and Arcobacter type strains.</title>
        <authorList>
            <person name="Miller W.G."/>
            <person name="Yee E."/>
        </authorList>
    </citation>
    <scope>NUCLEOTIDE SEQUENCE [LARGE SCALE GENOMIC DNA]</scope>
    <source>
        <strain evidence="2 3">LMG 25694</strain>
    </source>
</reference>
<proteinExistence type="predicted"/>
<organism evidence="2 3">
    <name type="scientific">Arcobacter defluvii</name>
    <dbReference type="NCBI Taxonomy" id="873191"/>
    <lineage>
        <taxon>Bacteria</taxon>
        <taxon>Pseudomonadati</taxon>
        <taxon>Campylobacterota</taxon>
        <taxon>Epsilonproteobacteria</taxon>
        <taxon>Campylobacterales</taxon>
        <taxon>Arcobacteraceae</taxon>
        <taxon>Arcobacter</taxon>
    </lineage>
</organism>
<sequence length="93" mass="10741">MENKHSFSHIEPILIDKNFIRYLNEEQLKVIGAILASNQQKSSFPLSDKSIAFFGGFNDIKIVSNIKKSLEDIGLLKKDMTLDFVNWERNIKK</sequence>